<feature type="non-terminal residue" evidence="1">
    <location>
        <position position="1"/>
    </location>
</feature>
<evidence type="ECO:0000313" key="2">
    <source>
        <dbReference type="Proteomes" id="UP001233999"/>
    </source>
</evidence>
<comment type="caution">
    <text evidence="1">The sequence shown here is derived from an EMBL/GenBank/DDBJ whole genome shotgun (WGS) entry which is preliminary data.</text>
</comment>
<proteinExistence type="predicted"/>
<dbReference type="EMBL" id="JASPKZ010004463">
    <property type="protein sequence ID" value="KAJ9590288.1"/>
    <property type="molecule type" value="Genomic_DNA"/>
</dbReference>
<reference evidence="1" key="2">
    <citation type="submission" date="2023-05" db="EMBL/GenBank/DDBJ databases">
        <authorList>
            <person name="Fouks B."/>
        </authorList>
    </citation>
    <scope>NUCLEOTIDE SEQUENCE</scope>
    <source>
        <strain evidence="1">Stay&amp;Tobe</strain>
        <tissue evidence="1">Testes</tissue>
    </source>
</reference>
<name>A0AAD8A2L5_DIPPU</name>
<dbReference type="AlphaFoldDB" id="A0AAD8A2L5"/>
<sequence length="141" mass="15656">LPSPNPVVPFVAGVWRRSQRHHPSAPTSVVSIHECHYHPHSQQNLIHNNGDSAPPQPQTIPSTQAISIVEKEKTIIYIFFENVNVLHIRKNPDSASKSYNLKIVLNPRTADYSRGGGQWTPPSIAANSSSLLKIPCTVRRL</sequence>
<gene>
    <name evidence="1" type="ORF">L9F63_027873</name>
</gene>
<protein>
    <submittedName>
        <fullName evidence="1">Uncharacterized protein</fullName>
    </submittedName>
</protein>
<accession>A0AAD8A2L5</accession>
<organism evidence="1 2">
    <name type="scientific">Diploptera punctata</name>
    <name type="common">Pacific beetle cockroach</name>
    <dbReference type="NCBI Taxonomy" id="6984"/>
    <lineage>
        <taxon>Eukaryota</taxon>
        <taxon>Metazoa</taxon>
        <taxon>Ecdysozoa</taxon>
        <taxon>Arthropoda</taxon>
        <taxon>Hexapoda</taxon>
        <taxon>Insecta</taxon>
        <taxon>Pterygota</taxon>
        <taxon>Neoptera</taxon>
        <taxon>Polyneoptera</taxon>
        <taxon>Dictyoptera</taxon>
        <taxon>Blattodea</taxon>
        <taxon>Blaberoidea</taxon>
        <taxon>Blaberidae</taxon>
        <taxon>Diplopterinae</taxon>
        <taxon>Diploptera</taxon>
    </lineage>
</organism>
<keyword evidence="2" id="KW-1185">Reference proteome</keyword>
<feature type="non-terminal residue" evidence="1">
    <location>
        <position position="141"/>
    </location>
</feature>
<dbReference type="Proteomes" id="UP001233999">
    <property type="component" value="Unassembled WGS sequence"/>
</dbReference>
<evidence type="ECO:0000313" key="1">
    <source>
        <dbReference type="EMBL" id="KAJ9590288.1"/>
    </source>
</evidence>
<reference evidence="1" key="1">
    <citation type="journal article" date="2023" name="IScience">
        <title>Live-bearing cockroach genome reveals convergent evolutionary mechanisms linked to viviparity in insects and beyond.</title>
        <authorList>
            <person name="Fouks B."/>
            <person name="Harrison M.C."/>
            <person name="Mikhailova A.A."/>
            <person name="Marchal E."/>
            <person name="English S."/>
            <person name="Carruthers M."/>
            <person name="Jennings E.C."/>
            <person name="Chiamaka E.L."/>
            <person name="Frigard R.A."/>
            <person name="Pippel M."/>
            <person name="Attardo G.M."/>
            <person name="Benoit J.B."/>
            <person name="Bornberg-Bauer E."/>
            <person name="Tobe S.S."/>
        </authorList>
    </citation>
    <scope>NUCLEOTIDE SEQUENCE</scope>
    <source>
        <strain evidence="1">Stay&amp;Tobe</strain>
    </source>
</reference>